<proteinExistence type="predicted"/>
<sequence length="49" mass="5611">MSPSPRPGQRRAAWVGRCRLSWQTRVVARVSLECERPLAFVNRVMRAGD</sequence>
<dbReference type="Proteomes" id="UP001154015">
    <property type="component" value="Unassembled WGS sequence"/>
</dbReference>
<evidence type="ECO:0000313" key="1">
    <source>
        <dbReference type="EMBL" id="CAH9414517.1"/>
    </source>
</evidence>
<dbReference type="EMBL" id="CAKXYP010000004">
    <property type="protein sequence ID" value="CAH9414517.1"/>
    <property type="molecule type" value="Genomic_DNA"/>
</dbReference>
<comment type="caution">
    <text evidence="1">The sequence shown here is derived from an EMBL/GenBank/DDBJ whole genome shotgun (WGS) entry which is preliminary data.</text>
</comment>
<organism evidence="1 2">
    <name type="scientific">Streptomyces globisporus</name>
    <dbReference type="NCBI Taxonomy" id="1908"/>
    <lineage>
        <taxon>Bacteria</taxon>
        <taxon>Bacillati</taxon>
        <taxon>Actinomycetota</taxon>
        <taxon>Actinomycetes</taxon>
        <taxon>Kitasatosporales</taxon>
        <taxon>Streptomycetaceae</taxon>
        <taxon>Streptomyces</taxon>
    </lineage>
</organism>
<accession>A0ABN8UW29</accession>
<reference evidence="1" key="1">
    <citation type="submission" date="2022-03" db="EMBL/GenBank/DDBJ databases">
        <authorList>
            <person name="Leyn A S."/>
        </authorList>
    </citation>
    <scope>NUCLEOTIDE SEQUENCE</scope>
    <source>
        <strain evidence="1">Streptomyces globisporus 4-3</strain>
    </source>
</reference>
<name>A0ABN8UW29_STRGL</name>
<keyword evidence="2" id="KW-1185">Reference proteome</keyword>
<gene>
    <name evidence="1" type="ORF">SGL43_01521</name>
</gene>
<protein>
    <submittedName>
        <fullName evidence="1">Uncharacterized protein</fullName>
    </submittedName>
</protein>
<evidence type="ECO:0000313" key="2">
    <source>
        <dbReference type="Proteomes" id="UP001154015"/>
    </source>
</evidence>